<dbReference type="Proteomes" id="UP000199417">
    <property type="component" value="Unassembled WGS sequence"/>
</dbReference>
<accession>A0A1G6N4G7</accession>
<protein>
    <submittedName>
        <fullName evidence="1">Uncharacterized protein</fullName>
    </submittedName>
</protein>
<evidence type="ECO:0000313" key="1">
    <source>
        <dbReference type="EMBL" id="SDC62738.1"/>
    </source>
</evidence>
<dbReference type="EMBL" id="FNAB01000001">
    <property type="protein sequence ID" value="SDC62738.1"/>
    <property type="molecule type" value="Genomic_DNA"/>
</dbReference>
<proteinExistence type="predicted"/>
<evidence type="ECO:0000313" key="2">
    <source>
        <dbReference type="Proteomes" id="UP000199417"/>
    </source>
</evidence>
<dbReference type="AlphaFoldDB" id="A0A1G6N4G7"/>
<keyword evidence="2" id="KW-1185">Reference proteome</keyword>
<gene>
    <name evidence="1" type="ORF">SAMN05444580_101424</name>
</gene>
<name>A0A1G6N4G7_9NOCA</name>
<reference evidence="1 2" key="1">
    <citation type="submission" date="2016-10" db="EMBL/GenBank/DDBJ databases">
        <authorList>
            <person name="de Groot N.N."/>
        </authorList>
    </citation>
    <scope>NUCLEOTIDE SEQUENCE [LARGE SCALE GENOMIC DNA]</scope>
    <source>
        <strain evidence="1 2">JCM 11308</strain>
    </source>
</reference>
<organism evidence="1 2">
    <name type="scientific">Rhodococcus tukisamuensis</name>
    <dbReference type="NCBI Taxonomy" id="168276"/>
    <lineage>
        <taxon>Bacteria</taxon>
        <taxon>Bacillati</taxon>
        <taxon>Actinomycetota</taxon>
        <taxon>Actinomycetes</taxon>
        <taxon>Mycobacteriales</taxon>
        <taxon>Nocardiaceae</taxon>
        <taxon>Rhodococcus</taxon>
    </lineage>
</organism>
<sequence>MALQIFSVIVLVGALVALIPLARRAFGKQDENDD</sequence>
<dbReference type="STRING" id="168276.SAMN05444580_101424"/>